<proteinExistence type="predicted"/>
<sequence length="159" mass="17058">MKDQTAPYFKLTGAPVPMVTSGSKFPYEAMHSASAEAYIVPSQAKNVPGGKELLRTMLSKDAATNFAKQQLASTIVKGTVPADGFGSTALVSQTKMLEAAGSKILTWGFVDVYGMNKDLLVVWNTFLDGKSDVATLTSDMQKITDKVRNDSSISKVEVK</sequence>
<comment type="caution">
    <text evidence="1">The sequence shown here is derived from an EMBL/GenBank/DDBJ whole genome shotgun (WGS) entry which is preliminary data.</text>
</comment>
<dbReference type="EMBL" id="BMFW01000057">
    <property type="protein sequence ID" value="GGI03011.1"/>
    <property type="molecule type" value="Genomic_DNA"/>
</dbReference>
<organism evidence="1 2">
    <name type="scientific">Arthrobacter liuii</name>
    <dbReference type="NCBI Taxonomy" id="1476996"/>
    <lineage>
        <taxon>Bacteria</taxon>
        <taxon>Bacillati</taxon>
        <taxon>Actinomycetota</taxon>
        <taxon>Actinomycetes</taxon>
        <taxon>Micrococcales</taxon>
        <taxon>Micrococcaceae</taxon>
        <taxon>Arthrobacter</taxon>
    </lineage>
</organism>
<gene>
    <name evidence="1" type="ORF">GCM10007170_46030</name>
</gene>
<accession>A0ABQ2AZ77</accession>
<dbReference type="Gene3D" id="3.40.190.10">
    <property type="entry name" value="Periplasmic binding protein-like II"/>
    <property type="match status" value="1"/>
</dbReference>
<dbReference type="SUPFAM" id="SSF53850">
    <property type="entry name" value="Periplasmic binding protein-like II"/>
    <property type="match status" value="1"/>
</dbReference>
<name>A0ABQ2AZ77_9MICC</name>
<dbReference type="Proteomes" id="UP000643279">
    <property type="component" value="Unassembled WGS sequence"/>
</dbReference>
<keyword evidence="2" id="KW-1185">Reference proteome</keyword>
<evidence type="ECO:0000313" key="2">
    <source>
        <dbReference type="Proteomes" id="UP000643279"/>
    </source>
</evidence>
<dbReference type="RefSeq" id="WP_188573809.1">
    <property type="nucleotide sequence ID" value="NZ_BMFW01000057.1"/>
</dbReference>
<reference evidence="2" key="1">
    <citation type="journal article" date="2019" name="Int. J. Syst. Evol. Microbiol.">
        <title>The Global Catalogue of Microorganisms (GCM) 10K type strain sequencing project: providing services to taxonomists for standard genome sequencing and annotation.</title>
        <authorList>
            <consortium name="The Broad Institute Genomics Platform"/>
            <consortium name="The Broad Institute Genome Sequencing Center for Infectious Disease"/>
            <person name="Wu L."/>
            <person name="Ma J."/>
        </authorList>
    </citation>
    <scope>NUCLEOTIDE SEQUENCE [LARGE SCALE GENOMIC DNA]</scope>
    <source>
        <strain evidence="2">CGMCC 1.12778</strain>
    </source>
</reference>
<evidence type="ECO:0000313" key="1">
    <source>
        <dbReference type="EMBL" id="GGI03011.1"/>
    </source>
</evidence>
<protein>
    <submittedName>
        <fullName evidence="1">Uncharacterized protein</fullName>
    </submittedName>
</protein>